<sequence length="633" mass="70890">MINTRYCLVLMLSAAAMVSVGQVKNANRGNEAAAMFNDPTARDSLAISAAETGWWKQSATGQKRRVQKWKKATFGMFVHWGVYSQYGNVWKGKKGGGYAEHLMRVMQIPRQEYLDSAARFNPEKFNAEEWVILAKNAGMKYFMITAKHHDGFAMYPSQYASVYSIKSTALKEDPLMQLAQACHKHGLLFGFYYSHAFDWEHPDAPGNDWDYNNPGGDKLLGGVNWFDSHPEWLPKAKRYVDEKAIPQIKELIHRYHPDLLWFDTPHKLPLSENLRILQAIRDTDPAIVVNGRLARTGDRNYGDYLNTADRPEEFYPVPAGAYWEAIPTTNDSYGYSSTDKNHKPTAHFIQLLAKATAMGGNILMNIGPKGDGSIDAADAIILEGIATWMAKNKESVIDVTPSSLPRQQWGVITKRNSTLYLHVFKKPKGEKLTVGGLTMAVKSISLLSSKRRIKGYSSDTTGLHIPLDQIGDDLADEVIAVQLKRDSIAPESNDLIYVDAQVTENRLLSFYAKQYGEPMKFGDGKRDRYYVSGWRNSNQYLGWDINALKPARFKVSVRYVKDVENTGGEMVLKIAGKEISFAIDPASPKSRLGNSLMLGQIDLPVGKQSVELHVKNIVGAEAVKFLEVVLTHD</sequence>
<evidence type="ECO:0000313" key="10">
    <source>
        <dbReference type="Proteomes" id="UP000250831"/>
    </source>
</evidence>
<evidence type="ECO:0000256" key="4">
    <source>
        <dbReference type="ARBA" id="ARBA00022729"/>
    </source>
</evidence>
<keyword evidence="4 7" id="KW-0732">Signal</keyword>
<dbReference type="PANTHER" id="PTHR10030:SF37">
    <property type="entry name" value="ALPHA-L-FUCOSIDASE-RELATED"/>
    <property type="match status" value="1"/>
</dbReference>
<comment type="similarity">
    <text evidence="2">Belongs to the glycosyl hydrolase 29 family.</text>
</comment>
<dbReference type="GO" id="GO:0006004">
    <property type="term" value="P:fucose metabolic process"/>
    <property type="evidence" value="ECO:0007669"/>
    <property type="project" value="InterPro"/>
</dbReference>
<organism evidence="9 10">
    <name type="scientific">Sphingobacterium athyrii</name>
    <dbReference type="NCBI Taxonomy" id="2152717"/>
    <lineage>
        <taxon>Bacteria</taxon>
        <taxon>Pseudomonadati</taxon>
        <taxon>Bacteroidota</taxon>
        <taxon>Sphingobacteriia</taxon>
        <taxon>Sphingobacteriales</taxon>
        <taxon>Sphingobacteriaceae</taxon>
        <taxon>Sphingobacterium</taxon>
    </lineage>
</organism>
<dbReference type="InterPro" id="IPR017853">
    <property type="entry name" value="GH"/>
</dbReference>
<proteinExistence type="inferred from homology"/>
<dbReference type="SUPFAM" id="SSF51445">
    <property type="entry name" value="(Trans)glycosidases"/>
    <property type="match status" value="1"/>
</dbReference>
<feature type="chain" id="PRO_5017032420" description="alpha-L-fucosidase" evidence="7">
    <location>
        <begin position="22"/>
        <end position="633"/>
    </location>
</feature>
<dbReference type="InterPro" id="IPR057739">
    <property type="entry name" value="Glyco_hydro_29_N"/>
</dbReference>
<feature type="domain" description="Glycoside hydrolase family 29 N-terminal" evidence="8">
    <location>
        <begin position="56"/>
        <end position="394"/>
    </location>
</feature>
<evidence type="ECO:0000256" key="5">
    <source>
        <dbReference type="ARBA" id="ARBA00022801"/>
    </source>
</evidence>
<dbReference type="EMBL" id="QCXX01000011">
    <property type="protein sequence ID" value="PUV21281.1"/>
    <property type="molecule type" value="Genomic_DNA"/>
</dbReference>
<dbReference type="SMART" id="SM00812">
    <property type="entry name" value="Alpha_L_fucos"/>
    <property type="match status" value="1"/>
</dbReference>
<dbReference type="Gene3D" id="3.20.20.80">
    <property type="entry name" value="Glycosidases"/>
    <property type="match status" value="1"/>
</dbReference>
<evidence type="ECO:0000313" key="9">
    <source>
        <dbReference type="EMBL" id="PUV21281.1"/>
    </source>
</evidence>
<name>A0A363NKW6_9SPHI</name>
<dbReference type="Gene3D" id="2.60.40.1180">
    <property type="entry name" value="Golgi alpha-mannosidase II"/>
    <property type="match status" value="1"/>
</dbReference>
<evidence type="ECO:0000256" key="3">
    <source>
        <dbReference type="ARBA" id="ARBA00012662"/>
    </source>
</evidence>
<dbReference type="PANTHER" id="PTHR10030">
    <property type="entry name" value="ALPHA-L-FUCOSIDASE"/>
    <property type="match status" value="1"/>
</dbReference>
<dbReference type="Proteomes" id="UP000250831">
    <property type="component" value="Unassembled WGS sequence"/>
</dbReference>
<gene>
    <name evidence="9" type="ORF">DCO56_27965</name>
</gene>
<evidence type="ECO:0000256" key="7">
    <source>
        <dbReference type="SAM" id="SignalP"/>
    </source>
</evidence>
<keyword evidence="10" id="KW-1185">Reference proteome</keyword>
<feature type="signal peptide" evidence="7">
    <location>
        <begin position="1"/>
        <end position="21"/>
    </location>
</feature>
<comment type="function">
    <text evidence="1">Alpha-L-fucosidase is responsible for hydrolyzing the alpha-1,6-linked fucose joined to the reducing-end N-acetylglucosamine of the carbohydrate moieties of glycoproteins.</text>
</comment>
<evidence type="ECO:0000256" key="1">
    <source>
        <dbReference type="ARBA" id="ARBA00004071"/>
    </source>
</evidence>
<keyword evidence="5" id="KW-0378">Hydrolase</keyword>
<dbReference type="GO" id="GO:0004560">
    <property type="term" value="F:alpha-L-fucosidase activity"/>
    <property type="evidence" value="ECO:0007669"/>
    <property type="project" value="InterPro"/>
</dbReference>
<dbReference type="Pfam" id="PF01120">
    <property type="entry name" value="Alpha_L_fucos"/>
    <property type="match status" value="1"/>
</dbReference>
<dbReference type="InterPro" id="IPR016286">
    <property type="entry name" value="FUC_metazoa-typ"/>
</dbReference>
<dbReference type="InterPro" id="IPR013780">
    <property type="entry name" value="Glyco_hydro_b"/>
</dbReference>
<dbReference type="PRINTS" id="PR00741">
    <property type="entry name" value="GLHYDRLASE29"/>
</dbReference>
<evidence type="ECO:0000256" key="6">
    <source>
        <dbReference type="ARBA" id="ARBA00023295"/>
    </source>
</evidence>
<dbReference type="InterPro" id="IPR000933">
    <property type="entry name" value="Glyco_hydro_29"/>
</dbReference>
<evidence type="ECO:0000259" key="8">
    <source>
        <dbReference type="Pfam" id="PF01120"/>
    </source>
</evidence>
<dbReference type="GO" id="GO:0005764">
    <property type="term" value="C:lysosome"/>
    <property type="evidence" value="ECO:0007669"/>
    <property type="project" value="TreeGrafter"/>
</dbReference>
<dbReference type="EC" id="3.2.1.51" evidence="3"/>
<dbReference type="AlphaFoldDB" id="A0A363NKW6"/>
<accession>A0A363NKW6</accession>
<dbReference type="GO" id="GO:0016139">
    <property type="term" value="P:glycoside catabolic process"/>
    <property type="evidence" value="ECO:0007669"/>
    <property type="project" value="TreeGrafter"/>
</dbReference>
<reference evidence="9 10" key="1">
    <citation type="submission" date="2018-04" db="EMBL/GenBank/DDBJ databases">
        <title>Sphingobacterium sp. M46 Genome.</title>
        <authorList>
            <person name="Cheng J."/>
            <person name="Li Y."/>
        </authorList>
    </citation>
    <scope>NUCLEOTIDE SEQUENCE [LARGE SCALE GENOMIC DNA]</scope>
    <source>
        <strain evidence="9 10">M46</strain>
    </source>
</reference>
<dbReference type="OrthoDB" id="107551at2"/>
<keyword evidence="6" id="KW-0326">Glycosidase</keyword>
<evidence type="ECO:0000256" key="2">
    <source>
        <dbReference type="ARBA" id="ARBA00007951"/>
    </source>
</evidence>
<comment type="caution">
    <text evidence="9">The sequence shown here is derived from an EMBL/GenBank/DDBJ whole genome shotgun (WGS) entry which is preliminary data.</text>
</comment>
<dbReference type="RefSeq" id="WP_108636972.1">
    <property type="nucleotide sequence ID" value="NZ_QCXX01000011.1"/>
</dbReference>
<protein>
    <recommendedName>
        <fullName evidence="3">alpha-L-fucosidase</fullName>
        <ecNumber evidence="3">3.2.1.51</ecNumber>
    </recommendedName>
</protein>